<dbReference type="Proteomes" id="UP000317318">
    <property type="component" value="Chromosome"/>
</dbReference>
<dbReference type="Gene3D" id="3.40.50.10320">
    <property type="entry name" value="LmbE-like"/>
    <property type="match status" value="1"/>
</dbReference>
<dbReference type="RefSeq" id="WP_145364259.1">
    <property type="nucleotide sequence ID" value="NZ_CP036268.1"/>
</dbReference>
<dbReference type="EMBL" id="CP036268">
    <property type="protein sequence ID" value="QDT38200.1"/>
    <property type="molecule type" value="Genomic_DNA"/>
</dbReference>
<organism evidence="1 2">
    <name type="scientific">Stratiformator vulcanicus</name>
    <dbReference type="NCBI Taxonomy" id="2527980"/>
    <lineage>
        <taxon>Bacteria</taxon>
        <taxon>Pseudomonadati</taxon>
        <taxon>Planctomycetota</taxon>
        <taxon>Planctomycetia</taxon>
        <taxon>Planctomycetales</taxon>
        <taxon>Planctomycetaceae</taxon>
        <taxon>Stratiformator</taxon>
    </lineage>
</organism>
<dbReference type="InterPro" id="IPR024078">
    <property type="entry name" value="LmbE-like_dom_sf"/>
</dbReference>
<dbReference type="GO" id="GO:0016811">
    <property type="term" value="F:hydrolase activity, acting on carbon-nitrogen (but not peptide) bonds, in linear amides"/>
    <property type="evidence" value="ECO:0007669"/>
    <property type="project" value="TreeGrafter"/>
</dbReference>
<name>A0A517R2T4_9PLAN</name>
<dbReference type="KEGG" id="svp:Pan189_25900"/>
<evidence type="ECO:0000313" key="2">
    <source>
        <dbReference type="Proteomes" id="UP000317318"/>
    </source>
</evidence>
<keyword evidence="2" id="KW-1185">Reference proteome</keyword>
<gene>
    <name evidence="1" type="ORF">Pan189_25900</name>
</gene>
<dbReference type="Pfam" id="PF02585">
    <property type="entry name" value="PIG-L"/>
    <property type="match status" value="1"/>
</dbReference>
<evidence type="ECO:0000313" key="1">
    <source>
        <dbReference type="EMBL" id="QDT38200.1"/>
    </source>
</evidence>
<dbReference type="SUPFAM" id="SSF102588">
    <property type="entry name" value="LmbE-like"/>
    <property type="match status" value="1"/>
</dbReference>
<dbReference type="InterPro" id="IPR003737">
    <property type="entry name" value="GlcNAc_PI_deacetylase-related"/>
</dbReference>
<dbReference type="OrthoDB" id="9815144at2"/>
<sequence>MSIGQWVTLRVSQRTFDRVLQHNSGNLMKKFLLTAFLATGINIVASLVSLAADAGVETAAESGLASLDILVIAPHPDDEVIGCGGVIIKADEAGRRVGIVVVTSGDGYPNWTAKIFEKDRENLKPADFKKVGTMRRQAAVDAATNLGVLKEDVMLLGYPDSKLAEVYQAADAEPVRQPYTEQSETYGKVIPDYHSATHGTPAPYVKSSVIGDLAEIIKTRKPREIYVTNTADTHKDHSTTGQFSMDAAKAANYGGPIYTYIVHGEVEPNLPQHRVALSPKQVARKRAAIIRYDSQLPNVTDHLDIYAARATEEEVFWIVESD</sequence>
<dbReference type="PANTHER" id="PTHR12993:SF11">
    <property type="entry name" value="N-ACETYLGLUCOSAMINYL-PHOSPHATIDYLINOSITOL DE-N-ACETYLASE"/>
    <property type="match status" value="1"/>
</dbReference>
<proteinExistence type="predicted"/>
<dbReference type="PANTHER" id="PTHR12993">
    <property type="entry name" value="N-ACETYLGLUCOSAMINYL-PHOSPHATIDYLINOSITOL DE-N-ACETYLASE-RELATED"/>
    <property type="match status" value="1"/>
</dbReference>
<dbReference type="AlphaFoldDB" id="A0A517R2T4"/>
<reference evidence="1 2" key="1">
    <citation type="submission" date="2019-02" db="EMBL/GenBank/DDBJ databases">
        <title>Deep-cultivation of Planctomycetes and their phenomic and genomic characterization uncovers novel biology.</title>
        <authorList>
            <person name="Wiegand S."/>
            <person name="Jogler M."/>
            <person name="Boedeker C."/>
            <person name="Pinto D."/>
            <person name="Vollmers J."/>
            <person name="Rivas-Marin E."/>
            <person name="Kohn T."/>
            <person name="Peeters S.H."/>
            <person name="Heuer A."/>
            <person name="Rast P."/>
            <person name="Oberbeckmann S."/>
            <person name="Bunk B."/>
            <person name="Jeske O."/>
            <person name="Meyerdierks A."/>
            <person name="Storesund J.E."/>
            <person name="Kallscheuer N."/>
            <person name="Luecker S."/>
            <person name="Lage O.M."/>
            <person name="Pohl T."/>
            <person name="Merkel B.J."/>
            <person name="Hornburger P."/>
            <person name="Mueller R.-W."/>
            <person name="Bruemmer F."/>
            <person name="Labrenz M."/>
            <person name="Spormann A.M."/>
            <person name="Op den Camp H."/>
            <person name="Overmann J."/>
            <person name="Amann R."/>
            <person name="Jetten M.S.M."/>
            <person name="Mascher T."/>
            <person name="Medema M.H."/>
            <person name="Devos D.P."/>
            <person name="Kaster A.-K."/>
            <person name="Ovreas L."/>
            <person name="Rohde M."/>
            <person name="Galperin M.Y."/>
            <person name="Jogler C."/>
        </authorList>
    </citation>
    <scope>NUCLEOTIDE SEQUENCE [LARGE SCALE GENOMIC DNA]</scope>
    <source>
        <strain evidence="1 2">Pan189</strain>
    </source>
</reference>
<accession>A0A517R2T4</accession>
<protein>
    <submittedName>
        <fullName evidence="1">Glucosamine-6-phosphate deaminase-like protein</fullName>
    </submittedName>
</protein>